<name>A0ABU2C779_9BURK</name>
<evidence type="ECO:0000256" key="2">
    <source>
        <dbReference type="SAM" id="SignalP"/>
    </source>
</evidence>
<evidence type="ECO:0000313" key="4">
    <source>
        <dbReference type="Proteomes" id="UP001180487"/>
    </source>
</evidence>
<gene>
    <name evidence="3" type="ORF">J2X19_001879</name>
</gene>
<keyword evidence="2" id="KW-0732">Signal</keyword>
<evidence type="ECO:0008006" key="5">
    <source>
        <dbReference type="Google" id="ProtNLM"/>
    </source>
</evidence>
<reference evidence="3 4" key="1">
    <citation type="submission" date="2023-07" db="EMBL/GenBank/DDBJ databases">
        <title>Sorghum-associated microbial communities from plants grown in Nebraska, USA.</title>
        <authorList>
            <person name="Schachtman D."/>
        </authorList>
    </citation>
    <scope>NUCLEOTIDE SEQUENCE [LARGE SCALE GENOMIC DNA]</scope>
    <source>
        <strain evidence="3 4">BE313</strain>
    </source>
</reference>
<dbReference type="EMBL" id="JAVDXT010000002">
    <property type="protein sequence ID" value="MDR7377200.1"/>
    <property type="molecule type" value="Genomic_DNA"/>
</dbReference>
<dbReference type="Proteomes" id="UP001180487">
    <property type="component" value="Unassembled WGS sequence"/>
</dbReference>
<dbReference type="RefSeq" id="WP_116604089.1">
    <property type="nucleotide sequence ID" value="NZ_JAVDXT010000002.1"/>
</dbReference>
<organism evidence="3 4">
    <name type="scientific">Rhodoferax ferrireducens</name>
    <dbReference type="NCBI Taxonomy" id="192843"/>
    <lineage>
        <taxon>Bacteria</taxon>
        <taxon>Pseudomonadati</taxon>
        <taxon>Pseudomonadota</taxon>
        <taxon>Betaproteobacteria</taxon>
        <taxon>Burkholderiales</taxon>
        <taxon>Comamonadaceae</taxon>
        <taxon>Rhodoferax</taxon>
    </lineage>
</organism>
<feature type="region of interest" description="Disordered" evidence="1">
    <location>
        <begin position="112"/>
        <end position="133"/>
    </location>
</feature>
<dbReference type="Pfam" id="PF12778">
    <property type="entry name" value="PXPV"/>
    <property type="match status" value="1"/>
</dbReference>
<feature type="signal peptide" evidence="2">
    <location>
        <begin position="1"/>
        <end position="25"/>
    </location>
</feature>
<sequence length="133" mass="14891">MKFHRSVFAGVLAVAALGAASVAQARSDVSWSIGVAAPGAQVVVGNAPVYVQPATVYYQPQPVYYEQPRPVYVQPRPVYVRPAPVYYQPQPVVYQRPPVYVQPQVVYPGWRHGHGHHRGWDNDGRGDGRRWDR</sequence>
<evidence type="ECO:0000256" key="1">
    <source>
        <dbReference type="SAM" id="MobiDB-lite"/>
    </source>
</evidence>
<evidence type="ECO:0000313" key="3">
    <source>
        <dbReference type="EMBL" id="MDR7377200.1"/>
    </source>
</evidence>
<keyword evidence="4" id="KW-1185">Reference proteome</keyword>
<accession>A0ABU2C779</accession>
<protein>
    <recommendedName>
        <fullName evidence="5">PXPV repeat-containing protein</fullName>
    </recommendedName>
</protein>
<dbReference type="InterPro" id="IPR024446">
    <property type="entry name" value="PXPV"/>
</dbReference>
<feature type="compositionally biased region" description="Basic and acidic residues" evidence="1">
    <location>
        <begin position="118"/>
        <end position="133"/>
    </location>
</feature>
<proteinExistence type="predicted"/>
<comment type="caution">
    <text evidence="3">The sequence shown here is derived from an EMBL/GenBank/DDBJ whole genome shotgun (WGS) entry which is preliminary data.</text>
</comment>
<feature type="chain" id="PRO_5045371284" description="PXPV repeat-containing protein" evidence="2">
    <location>
        <begin position="26"/>
        <end position="133"/>
    </location>
</feature>